<comment type="function">
    <text evidence="9">Catalyzes the formation of N(7)-methylguanine at position 46 (m7G46) in tRNA.</text>
</comment>
<comment type="similarity">
    <text evidence="9">Belongs to the class I-like SAM-binding methyltransferase superfamily. TrmB family.</text>
</comment>
<dbReference type="SUPFAM" id="SSF53335">
    <property type="entry name" value="S-adenosyl-L-methionine-dependent methyltransferases"/>
    <property type="match status" value="1"/>
</dbReference>
<dbReference type="GO" id="GO:0005634">
    <property type="term" value="C:nucleus"/>
    <property type="evidence" value="ECO:0007669"/>
    <property type="project" value="UniProtKB-SubCell"/>
</dbReference>
<keyword evidence="12" id="KW-1185">Reference proteome</keyword>
<dbReference type="GeneID" id="25259406"/>
<keyword evidence="5 9" id="KW-0949">S-adenosyl-L-methionine</keyword>
<keyword evidence="6 9" id="KW-0819">tRNA processing</keyword>
<dbReference type="InterPro" id="IPR025763">
    <property type="entry name" value="Trm8_euk"/>
</dbReference>
<feature type="binding site" evidence="9">
    <location>
        <begin position="147"/>
        <end position="148"/>
    </location>
    <ligand>
        <name>S-adenosyl-L-methionine</name>
        <dbReference type="ChEBI" id="CHEBI:59789"/>
    </ligand>
</feature>
<evidence type="ECO:0000313" key="12">
    <source>
        <dbReference type="Proteomes" id="UP000029725"/>
    </source>
</evidence>
<dbReference type="GO" id="GO:0043527">
    <property type="term" value="C:tRNA methyltransferase complex"/>
    <property type="evidence" value="ECO:0007669"/>
    <property type="project" value="TreeGrafter"/>
</dbReference>
<dbReference type="Pfam" id="PF02390">
    <property type="entry name" value="Methyltransf_4"/>
    <property type="match status" value="1"/>
</dbReference>
<comment type="caution">
    <text evidence="11">The sequence shown here is derived from an EMBL/GenBank/DDBJ whole genome shotgun (WGS) entry which is preliminary data.</text>
</comment>
<feature type="binding site" evidence="9">
    <location>
        <position position="91"/>
    </location>
    <ligand>
        <name>S-adenosyl-L-methionine</name>
        <dbReference type="ChEBI" id="CHEBI:59789"/>
    </ligand>
</feature>
<dbReference type="EC" id="2.1.1.33" evidence="9"/>
<dbReference type="PROSITE" id="PS51625">
    <property type="entry name" value="SAM_MT_TRMB"/>
    <property type="match status" value="1"/>
</dbReference>
<feature type="binding site" evidence="9">
    <location>
        <begin position="114"/>
        <end position="115"/>
    </location>
    <ligand>
        <name>S-adenosyl-L-methionine</name>
        <dbReference type="ChEBI" id="CHEBI:59789"/>
    </ligand>
</feature>
<proteinExistence type="inferred from homology"/>
<keyword evidence="2 9" id="KW-0820">tRNA-binding</keyword>
<evidence type="ECO:0000313" key="11">
    <source>
        <dbReference type="EMBL" id="KGG51690.1"/>
    </source>
</evidence>
<feature type="binding site" evidence="9">
    <location>
        <begin position="242"/>
        <end position="244"/>
    </location>
    <ligand>
        <name>S-adenosyl-L-methionine</name>
        <dbReference type="ChEBI" id="CHEBI:59789"/>
    </ligand>
</feature>
<dbReference type="NCBIfam" id="TIGR00091">
    <property type="entry name" value="tRNA (guanosine(46)-N7)-methyltransferase TrmB"/>
    <property type="match status" value="1"/>
</dbReference>
<dbReference type="HOGENOM" id="CLU_050910_3_1_1"/>
<comment type="pathway">
    <text evidence="9">tRNA modification; N(7)-methylguanine-tRNA biosynthesis.</text>
</comment>
<keyword evidence="7 9" id="KW-0694">RNA-binding</keyword>
<evidence type="ECO:0000256" key="2">
    <source>
        <dbReference type="ARBA" id="ARBA00022555"/>
    </source>
</evidence>
<gene>
    <name evidence="9" type="primary">TRM8</name>
    <name evidence="11" type="ORF">DI09_29p110</name>
</gene>
<evidence type="ECO:0000256" key="3">
    <source>
        <dbReference type="ARBA" id="ARBA00022603"/>
    </source>
</evidence>
<dbReference type="UniPathway" id="UPA00989"/>
<dbReference type="RefSeq" id="XP_013238117.1">
    <property type="nucleotide sequence ID" value="XM_013382663.1"/>
</dbReference>
<dbReference type="Gene3D" id="3.40.50.150">
    <property type="entry name" value="Vaccinia Virus protein VP39"/>
    <property type="match status" value="1"/>
</dbReference>
<keyword evidence="8 9" id="KW-0539">Nucleus</keyword>
<comment type="catalytic activity">
    <reaction evidence="1 9">
        <text>guanosine(46) in tRNA + S-adenosyl-L-methionine = N(7)-methylguanosine(46) in tRNA + S-adenosyl-L-homocysteine</text>
        <dbReference type="Rhea" id="RHEA:42708"/>
        <dbReference type="Rhea" id="RHEA-COMP:10188"/>
        <dbReference type="Rhea" id="RHEA-COMP:10189"/>
        <dbReference type="ChEBI" id="CHEBI:57856"/>
        <dbReference type="ChEBI" id="CHEBI:59789"/>
        <dbReference type="ChEBI" id="CHEBI:74269"/>
        <dbReference type="ChEBI" id="CHEBI:74480"/>
        <dbReference type="EC" id="2.1.1.33"/>
    </reaction>
</comment>
<evidence type="ECO:0000256" key="1">
    <source>
        <dbReference type="ARBA" id="ARBA00000142"/>
    </source>
</evidence>
<feature type="binding site" evidence="9">
    <location>
        <position position="167"/>
    </location>
    <ligand>
        <name>S-adenosyl-L-methionine</name>
        <dbReference type="ChEBI" id="CHEBI:59789"/>
    </ligand>
</feature>
<dbReference type="InterPro" id="IPR003358">
    <property type="entry name" value="tRNA_(Gua-N-7)_MeTrfase_Trmb"/>
</dbReference>
<sequence length="274" mass="30994">MADILGVSAETTGPIDTMPTKPRANKTSCEAIGISPPAHMPRKRFYRQRAHCNPFSDHNIDFPVSPAEMDWSPYFPSATHDEAKVTIVDVGCGYGGLLVALAPLFPDALALGMEIRLKLVNYVSERIAVLRATNPACFENISVIRTNAMKCMPHFFEKAQLEKMFFLFPDPHFKKKKHKARIITHSLLSEYAYYLRPGGRLYIATDVPDLFDWMLMHLNSHSLFKALPNTEDPLIRVILSKTEEGIKVERNNGQKFAAVYERILHPSLIEQLPK</sequence>
<evidence type="ECO:0000256" key="8">
    <source>
        <dbReference type="ARBA" id="ARBA00023242"/>
    </source>
</evidence>
<evidence type="ECO:0000256" key="4">
    <source>
        <dbReference type="ARBA" id="ARBA00022679"/>
    </source>
</evidence>
<dbReference type="AlphaFoldDB" id="A0A098VRT9"/>
<dbReference type="InterPro" id="IPR029063">
    <property type="entry name" value="SAM-dependent_MTases_sf"/>
</dbReference>
<evidence type="ECO:0000256" key="9">
    <source>
        <dbReference type="HAMAP-Rule" id="MF_03055"/>
    </source>
</evidence>
<accession>A0A098VRT9</accession>
<dbReference type="OrthoDB" id="47276at2759"/>
<dbReference type="GO" id="GO:0000049">
    <property type="term" value="F:tRNA binding"/>
    <property type="evidence" value="ECO:0007669"/>
    <property type="project" value="UniProtKB-UniRule"/>
</dbReference>
<dbReference type="PANTHER" id="PTHR23417">
    <property type="entry name" value="3-DEOXY-D-MANNO-OCTULOSONIC-ACID TRANSFERASE/TRNA GUANINE-N 7 - -METHYLTRANSFERASE"/>
    <property type="match status" value="1"/>
</dbReference>
<dbReference type="CDD" id="cd02440">
    <property type="entry name" value="AdoMet_MTases"/>
    <property type="match status" value="1"/>
</dbReference>
<evidence type="ECO:0000256" key="10">
    <source>
        <dbReference type="SAM" id="MobiDB-lite"/>
    </source>
</evidence>
<dbReference type="GO" id="GO:0008176">
    <property type="term" value="F:tRNA (guanine(46)-N7)-methyltransferase activity"/>
    <property type="evidence" value="ECO:0007669"/>
    <property type="project" value="UniProtKB-UniRule"/>
</dbReference>
<comment type="subunit">
    <text evidence="9">Forms a complex with TRM82.</text>
</comment>
<dbReference type="PANTHER" id="PTHR23417:SF16">
    <property type="entry name" value="TRNA (GUANINE-N(7)-)-METHYLTRANSFERASE"/>
    <property type="match status" value="1"/>
</dbReference>
<protein>
    <recommendedName>
        <fullName evidence="9">tRNA (guanine-N(7)-)-methyltransferase</fullName>
        <ecNumber evidence="9">2.1.1.33</ecNumber>
    </recommendedName>
    <alternativeName>
        <fullName evidence="9">Transfer RNA methyltransferase 8</fullName>
    </alternativeName>
    <alternativeName>
        <fullName evidence="9">tRNA (guanine(46)-N(7))-methyltransferase</fullName>
    </alternativeName>
    <alternativeName>
        <fullName evidence="9">tRNA(m7G46)-methyltransferase</fullName>
    </alternativeName>
</protein>
<dbReference type="Proteomes" id="UP000029725">
    <property type="component" value="Unassembled WGS sequence"/>
</dbReference>
<name>A0A098VRT9_9MICR</name>
<feature type="region of interest" description="Disordered" evidence="10">
    <location>
        <begin position="1"/>
        <end position="27"/>
    </location>
</feature>
<evidence type="ECO:0000256" key="5">
    <source>
        <dbReference type="ARBA" id="ARBA00022691"/>
    </source>
</evidence>
<evidence type="ECO:0000256" key="7">
    <source>
        <dbReference type="ARBA" id="ARBA00022884"/>
    </source>
</evidence>
<feature type="active site" evidence="9">
    <location>
        <position position="170"/>
    </location>
</feature>
<reference evidence="11 12" key="1">
    <citation type="submission" date="2014-04" db="EMBL/GenBank/DDBJ databases">
        <title>A new species of microsporidia sheds light on the evolution of extreme parasitism.</title>
        <authorList>
            <person name="Haag K.L."/>
            <person name="James T.Y."/>
            <person name="Larsson R."/>
            <person name="Schaer T.M."/>
            <person name="Refardt D."/>
            <person name="Pombert J.-F."/>
            <person name="Ebert D."/>
        </authorList>
    </citation>
    <scope>NUCLEOTIDE SEQUENCE [LARGE SCALE GENOMIC DNA]</scope>
    <source>
        <strain evidence="11 12">UGP3</strain>
        <tissue evidence="11">Spores</tissue>
    </source>
</reference>
<organism evidence="11 12">
    <name type="scientific">Mitosporidium daphniae</name>
    <dbReference type="NCBI Taxonomy" id="1485682"/>
    <lineage>
        <taxon>Eukaryota</taxon>
        <taxon>Fungi</taxon>
        <taxon>Fungi incertae sedis</taxon>
        <taxon>Microsporidia</taxon>
        <taxon>Mitosporidium</taxon>
    </lineage>
</organism>
<evidence type="ECO:0000256" key="6">
    <source>
        <dbReference type="ARBA" id="ARBA00022694"/>
    </source>
</evidence>
<comment type="subcellular location">
    <subcellularLocation>
        <location evidence="9">Nucleus</location>
    </subcellularLocation>
</comment>
<dbReference type="HAMAP" id="MF_03055">
    <property type="entry name" value="tRNA_methyltr_TrmB_euk"/>
    <property type="match status" value="1"/>
</dbReference>
<dbReference type="EMBL" id="JMKJ01000221">
    <property type="protein sequence ID" value="KGG51690.1"/>
    <property type="molecule type" value="Genomic_DNA"/>
</dbReference>
<dbReference type="VEuPathDB" id="MicrosporidiaDB:DI09_29p110"/>
<keyword evidence="4 9" id="KW-0808">Transferase</keyword>
<keyword evidence="3 9" id="KW-0489">Methyltransferase</keyword>